<dbReference type="RefSeq" id="WP_248341640.1">
    <property type="nucleotide sequence ID" value="NZ_AP025592.1"/>
</dbReference>
<sequence length="462" mass="49009">MHVRASLLVALVPAVALAGGVEGRTRSQGPVCSGDYADFHSALRQEIRTFEASAEASYTYLVRTTAIYEHVYYGKGGKLRRAYLRHVRHGTAFAYKAAGGEWYLATNAHVAAAPEVTGPGSEVEGVPAGARKVRESVRIVQSESDDDEPGQIPLVRAAVDPALDMAVLKSRRPLRILPYRIGRSAALKVGNAVQVRGYPLAAFAASNTGRVTAVGQADHERAWSHDDFTVDALLNNGNSGSPVFAISCKSGELELVGVYHAGYVGAQAMNVVVSIDQLRPLLDRLEVGRGAAALADGALDRPRVLEALRASGGAAELPYADRMVRAEAAGDSVRFGLLGAGFPLSTRVAFELESPAGAGELQLRAGKGEPAAYGSALSPELGQELGELADSLWRQLDAVLQYRAAERARSFSLASAIGERVRARREEQREQLQAVDFASDGALQGLAGLMAPEPSRAESADR</sequence>
<reference evidence="3" key="1">
    <citation type="journal article" date="2022" name="Int. J. Syst. Evol. Microbiol.">
        <title>Anaeromyxobacter oryzae sp. nov., Anaeromyxobacter diazotrophicus sp. nov. and Anaeromyxobacter paludicola sp. nov., isolated from paddy soils.</title>
        <authorList>
            <person name="Itoh H."/>
            <person name="Xu Z."/>
            <person name="Mise K."/>
            <person name="Masuda Y."/>
            <person name="Ushijima N."/>
            <person name="Hayakawa C."/>
            <person name="Shiratori Y."/>
            <person name="Senoo K."/>
        </authorList>
    </citation>
    <scope>NUCLEOTIDE SEQUENCE [LARGE SCALE GENOMIC DNA]</scope>
    <source>
        <strain evidence="3">Red630</strain>
    </source>
</reference>
<protein>
    <recommendedName>
        <fullName evidence="4">Serine protease</fullName>
    </recommendedName>
</protein>
<dbReference type="Pfam" id="PF13365">
    <property type="entry name" value="Trypsin_2"/>
    <property type="match status" value="1"/>
</dbReference>
<evidence type="ECO:0000256" key="1">
    <source>
        <dbReference type="SAM" id="SignalP"/>
    </source>
</evidence>
<accession>A0ABN6NAK4</accession>
<feature type="chain" id="PRO_5045862863" description="Serine protease" evidence="1">
    <location>
        <begin position="19"/>
        <end position="462"/>
    </location>
</feature>
<dbReference type="Gene3D" id="2.40.10.120">
    <property type="match status" value="1"/>
</dbReference>
<evidence type="ECO:0000313" key="3">
    <source>
        <dbReference type="Proteomes" id="UP001162734"/>
    </source>
</evidence>
<keyword evidence="3" id="KW-1185">Reference proteome</keyword>
<evidence type="ECO:0008006" key="4">
    <source>
        <dbReference type="Google" id="ProtNLM"/>
    </source>
</evidence>
<dbReference type="PANTHER" id="PTHR43019:SF23">
    <property type="entry name" value="PROTEASE DO-LIKE 5, CHLOROPLASTIC"/>
    <property type="match status" value="1"/>
</dbReference>
<gene>
    <name evidence="2" type="ORF">AMPC_25640</name>
</gene>
<feature type="signal peptide" evidence="1">
    <location>
        <begin position="1"/>
        <end position="18"/>
    </location>
</feature>
<organism evidence="2 3">
    <name type="scientific">Anaeromyxobacter paludicola</name>
    <dbReference type="NCBI Taxonomy" id="2918171"/>
    <lineage>
        <taxon>Bacteria</taxon>
        <taxon>Pseudomonadati</taxon>
        <taxon>Myxococcota</taxon>
        <taxon>Myxococcia</taxon>
        <taxon>Myxococcales</taxon>
        <taxon>Cystobacterineae</taxon>
        <taxon>Anaeromyxobacteraceae</taxon>
        <taxon>Anaeromyxobacter</taxon>
    </lineage>
</organism>
<dbReference type="EMBL" id="AP025592">
    <property type="protein sequence ID" value="BDG09451.1"/>
    <property type="molecule type" value="Genomic_DNA"/>
</dbReference>
<keyword evidence="1" id="KW-0732">Signal</keyword>
<dbReference type="PANTHER" id="PTHR43019">
    <property type="entry name" value="SERINE ENDOPROTEASE DEGS"/>
    <property type="match status" value="1"/>
</dbReference>
<dbReference type="Proteomes" id="UP001162734">
    <property type="component" value="Chromosome"/>
</dbReference>
<name>A0ABN6NAK4_9BACT</name>
<evidence type="ECO:0000313" key="2">
    <source>
        <dbReference type="EMBL" id="BDG09451.1"/>
    </source>
</evidence>
<proteinExistence type="predicted"/>
<dbReference type="SUPFAM" id="SSF50494">
    <property type="entry name" value="Trypsin-like serine proteases"/>
    <property type="match status" value="1"/>
</dbReference>
<dbReference type="InterPro" id="IPR009003">
    <property type="entry name" value="Peptidase_S1_PA"/>
</dbReference>